<reference evidence="3 4" key="1">
    <citation type="submission" date="2021-02" db="EMBL/GenBank/DDBJ databases">
        <title>Variation within the Batrachochytrium salamandrivorans European outbreak.</title>
        <authorList>
            <person name="Kelly M."/>
            <person name="Pasmans F."/>
            <person name="Shea T.P."/>
            <person name="Munoz J.F."/>
            <person name="Carranza S."/>
            <person name="Cuomo C.A."/>
            <person name="Martel A."/>
        </authorList>
    </citation>
    <scope>NUCLEOTIDE SEQUENCE [LARGE SCALE GENOMIC DNA]</scope>
    <source>
        <strain evidence="3 4">AMFP18/2</strain>
    </source>
</reference>
<dbReference type="Proteomes" id="UP001648503">
    <property type="component" value="Unassembled WGS sequence"/>
</dbReference>
<sequence length="1775" mass="197393">MAGNLALLKQSLLLDTETEAKNVLVNQRHLIDKILARYSAEFTVFRELLQNSNDAGAESAQIIFLTDSDAIPKTSLFSFPWSKTSTVHTVVYKNNGRAFSDQDFARLRKIAEGNPDEQKIGFFGVGFYSLFSLCEEPFVTSGSQSMAFLWKNDMLFTKHGKLPEEAVSDWTTFYLAMREPIDPPNASNFGRFLTTSLAFTTCLKSVQVFVDSECILNFDKKGSIPRPINIPDRRSMQLSSPNNLFQLSSVSVAKVQLDAQVKGRRSTDSYTIFMHIATADITTSLPRKLSDEMKRTTKKNPPALTQLLLMFSNFDEYDSSSGVRKGVDMFDDLIPGPADQGRIFIGFPTHQTTGCAVQVAGHLIPTVERESIDFVDRSLSYWNQELLYMGGLLSRIVYDDDIGAIDTLYNQLSLDTQSQEWLEKKAVHTMAAFTFKLSTPSPHVSTIMQKAFNATTKQPMRIVSTKGIHSVKNIRLPVPDMLPFIKLTPLLPDTAAKSCPDLIRQLQSGGYLSQLGLVDVFSEVHQRPFTTVETVALLKWWAGQLQASHMYGVQNSSICISRTDSIALKKALVLQDSPDSDRIPLSKFTHFVRSDLGAADLPFPETVMPCFLTKYLPYETISAVFIELQEYTIVDWTHFIVTHPGFGVDTVFTERCMTVISRHHRSSSETVRALLASVLILKPCIVTQTGSVMVANQVYFSNVTLFKGLPIVGFVNPRAVSEAMLKSLGVREHVDLQVVFDRLTDLNWDQVQLIKYLASVQTKLSGQELSRLKVTPIFLSESTGDASVALDPNTVQPRYRACDLFTPIDSLRSLGLVLLQWTGRWRPESLEARFMRELGLVQHVPIDNLIHNTASASSTESRMAWLQYFISNYSTIYNLVYRPESITTPFLPIIGSTSLAIPTMCFSDPTVAIVGFNVLNSELKMHAEILGVKPAPPAQFLVDQLRRSPPSLETAQAVFTFFGTQQAFFTNSHWTTLRTLLFIPTVSPQATLDQRTGSTTVKYASPTTVYFKGLKSDNQRLTPFLYIDFGASANAFLRTCGVKDEPSPLELAQSLVKSPNDFLESCGINEYLSLLHQIAANYESLKRDRGLVSLMRSSAFLLGSRHGDQSSTGNSDTRAATTDGSAEKVADSDSLVVFKLSKASEIYLMDDAVSSQIFRPLCAPMEEILEQMYLDLGSSWISKKVQLNYSAKGTLASTNTSQKLQSLINERAVLLLYDGHQTRRSRDLAPNAEKILTSLKVFETRTIDIVRTFEGVSRTQRTTSCKVSPSSLRNTDPVLVITSDFDYFDVSSIVGSLILRKPRLDDNLMLSMLLSSSIENLNRKGFPVDRILNQRAIKLKLPTKAVVESSPRGSNSTLSRNGNTNGSDLQATLNGRGQMDQNVAVANEAEREDAMEQVRRLLSIFPDADPQFLLSRLQALGLNSLEQIVSEMADNGYPQAKAQPGVDDSENGSNETESLIPRQSQTSDGRGQKRGSSQNDSGLFGMLNKFTGMNMNLPKDFGGHIGKLANTLSQSSRFPASVFSNDGPLNVAHAPTTDITPRQTETLKSQLQKSISTARQERNSSFQTVVPNDRTPESTITRLQSQCNILTEQDLVFLMHTQATRIPVYIDRAAAETMSSPQTPLAEHAEAIHRFSLVLDFLSRVFKLQGGVVHMYWDRDGATIAFNRGRALFFNLRFYVGLHFQAGRDVVSTAPGAFPTSATLNPPLEFGTSIVNEPCSVLTYWFMKFCHELAHNFVGEHNSVHEYWMSSFAETYFESLVFAMQQAQIDLVSAV</sequence>
<feature type="region of interest" description="Disordered" evidence="1">
    <location>
        <begin position="1104"/>
        <end position="1125"/>
    </location>
</feature>
<comment type="caution">
    <text evidence="3">The sequence shown here is derived from an EMBL/GenBank/DDBJ whole genome shotgun (WGS) entry which is preliminary data.</text>
</comment>
<organism evidence="3 4">
    <name type="scientific">Batrachochytrium salamandrivorans</name>
    <dbReference type="NCBI Taxonomy" id="1357716"/>
    <lineage>
        <taxon>Eukaryota</taxon>
        <taxon>Fungi</taxon>
        <taxon>Fungi incertae sedis</taxon>
        <taxon>Chytridiomycota</taxon>
        <taxon>Chytridiomycota incertae sedis</taxon>
        <taxon>Chytridiomycetes</taxon>
        <taxon>Rhizophydiales</taxon>
        <taxon>Rhizophydiales incertae sedis</taxon>
        <taxon>Batrachochytrium</taxon>
    </lineage>
</organism>
<dbReference type="InterPro" id="IPR022155">
    <property type="entry name" value="DUF3684"/>
</dbReference>
<dbReference type="EMBL" id="JAFCIX010000041">
    <property type="protein sequence ID" value="KAH6600287.1"/>
    <property type="molecule type" value="Genomic_DNA"/>
</dbReference>
<dbReference type="Pfam" id="PF12449">
    <property type="entry name" value="DUF3684"/>
    <property type="match status" value="1"/>
</dbReference>
<dbReference type="NCBIfam" id="NF047352">
    <property type="entry name" value="P_loop_sacsin"/>
    <property type="match status" value="1"/>
</dbReference>
<dbReference type="InterPro" id="IPR058210">
    <property type="entry name" value="SACS/Nov_dom"/>
</dbReference>
<dbReference type="Pfam" id="PF25794">
    <property type="entry name" value="SACS"/>
    <property type="match status" value="1"/>
</dbReference>
<evidence type="ECO:0000259" key="2">
    <source>
        <dbReference type="Pfam" id="PF25794"/>
    </source>
</evidence>
<feature type="compositionally biased region" description="Polar residues" evidence="1">
    <location>
        <begin position="1109"/>
        <end position="1124"/>
    </location>
</feature>
<dbReference type="PANTHER" id="PTHR47839">
    <property type="entry name" value="DOMAIN PROTEIN, PUTATIVE (AFU_ORTHOLOGUE AFUA_6G04830)-RELATED"/>
    <property type="match status" value="1"/>
</dbReference>
<dbReference type="Gene3D" id="3.30.565.10">
    <property type="entry name" value="Histidine kinase-like ATPase, C-terminal domain"/>
    <property type="match status" value="1"/>
</dbReference>
<protein>
    <recommendedName>
        <fullName evidence="2">Sacsin/Nov domain-containing protein</fullName>
    </recommendedName>
</protein>
<accession>A0ABQ8FLE2</accession>
<gene>
    <name evidence="3" type="ORF">BASA50_002410</name>
</gene>
<feature type="region of interest" description="Disordered" evidence="1">
    <location>
        <begin position="1437"/>
        <end position="1485"/>
    </location>
</feature>
<feature type="region of interest" description="Disordered" evidence="1">
    <location>
        <begin position="1347"/>
        <end position="1377"/>
    </location>
</feature>
<name>A0ABQ8FLE2_9FUNG</name>
<dbReference type="SUPFAM" id="SSF55874">
    <property type="entry name" value="ATPase domain of HSP90 chaperone/DNA topoisomerase II/histidine kinase"/>
    <property type="match status" value="1"/>
</dbReference>
<keyword evidence="4" id="KW-1185">Reference proteome</keyword>
<feature type="compositionally biased region" description="Polar residues" evidence="1">
    <location>
        <begin position="1451"/>
        <end position="1481"/>
    </location>
</feature>
<dbReference type="PANTHER" id="PTHR47839:SF1">
    <property type="entry name" value="DOMAIN PROTEIN, PUTATIVE (AFU_ORTHOLOGUE AFUA_6G04830)-RELATED"/>
    <property type="match status" value="1"/>
</dbReference>
<feature type="domain" description="Sacsin/Nov" evidence="2">
    <location>
        <begin position="30"/>
        <end position="146"/>
    </location>
</feature>
<evidence type="ECO:0000313" key="3">
    <source>
        <dbReference type="EMBL" id="KAH6600287.1"/>
    </source>
</evidence>
<evidence type="ECO:0000256" key="1">
    <source>
        <dbReference type="SAM" id="MobiDB-lite"/>
    </source>
</evidence>
<feature type="compositionally biased region" description="Polar residues" evidence="1">
    <location>
        <begin position="1351"/>
        <end position="1377"/>
    </location>
</feature>
<evidence type="ECO:0000313" key="4">
    <source>
        <dbReference type="Proteomes" id="UP001648503"/>
    </source>
</evidence>
<dbReference type="InterPro" id="IPR036890">
    <property type="entry name" value="HATPase_C_sf"/>
</dbReference>
<proteinExistence type="predicted"/>